<dbReference type="EMBL" id="MU069538">
    <property type="protein sequence ID" value="KAF5839611.1"/>
    <property type="molecule type" value="Genomic_DNA"/>
</dbReference>
<reference evidence="6" key="1">
    <citation type="submission" date="2017-08" db="EMBL/GenBank/DDBJ databases">
        <authorList>
            <person name="Polle J.E."/>
            <person name="Barry K."/>
            <person name="Cushman J."/>
            <person name="Schmutz J."/>
            <person name="Tran D."/>
            <person name="Hathwaick L.T."/>
            <person name="Yim W.C."/>
            <person name="Jenkins J."/>
            <person name="Mckie-Krisberg Z.M."/>
            <person name="Prochnik S."/>
            <person name="Lindquist E."/>
            <person name="Dockter R.B."/>
            <person name="Adam C."/>
            <person name="Molina H."/>
            <person name="Bunkerborg J."/>
            <person name="Jin E."/>
            <person name="Buchheim M."/>
            <person name="Magnuson J."/>
        </authorList>
    </citation>
    <scope>NUCLEOTIDE SEQUENCE</scope>
    <source>
        <strain evidence="6">CCAP 19/18</strain>
    </source>
</reference>
<dbReference type="Pfam" id="PF08534">
    <property type="entry name" value="Redoxin"/>
    <property type="match status" value="1"/>
</dbReference>
<dbReference type="InterPro" id="IPR036249">
    <property type="entry name" value="Thioredoxin-like_sf"/>
</dbReference>
<keyword evidence="7" id="KW-1185">Reference proteome</keyword>
<evidence type="ECO:0000313" key="7">
    <source>
        <dbReference type="Proteomes" id="UP000815325"/>
    </source>
</evidence>
<protein>
    <recommendedName>
        <fullName evidence="3">glutaredoxin-dependent peroxiredoxin</fullName>
        <ecNumber evidence="3">1.11.1.25</ecNumber>
    </recommendedName>
    <alternativeName>
        <fullName evidence="4">Glutaredoxin-dependent peroxiredoxin</fullName>
    </alternativeName>
</protein>
<dbReference type="Gene3D" id="3.40.30.10">
    <property type="entry name" value="Glutaredoxin"/>
    <property type="match status" value="1"/>
</dbReference>
<comment type="catalytic activity">
    <reaction evidence="1">
        <text>[glutaredoxin]-dithiol + a hydroperoxide = [glutaredoxin]-disulfide + an alcohol + H2O</text>
        <dbReference type="Rhea" id="RHEA:62624"/>
        <dbReference type="Rhea" id="RHEA-COMP:10729"/>
        <dbReference type="Rhea" id="RHEA-COMP:10730"/>
        <dbReference type="ChEBI" id="CHEBI:15377"/>
        <dbReference type="ChEBI" id="CHEBI:29950"/>
        <dbReference type="ChEBI" id="CHEBI:30879"/>
        <dbReference type="ChEBI" id="CHEBI:35924"/>
        <dbReference type="ChEBI" id="CHEBI:50058"/>
        <dbReference type="EC" id="1.11.1.25"/>
    </reaction>
</comment>
<feature type="domain" description="Redoxin" evidence="5">
    <location>
        <begin position="9"/>
        <end position="103"/>
    </location>
</feature>
<dbReference type="PANTHER" id="PTHR42852">
    <property type="entry name" value="THIOL:DISULFIDE INTERCHANGE PROTEIN DSBE"/>
    <property type="match status" value="1"/>
</dbReference>
<dbReference type="InterPro" id="IPR013740">
    <property type="entry name" value="Redoxin"/>
</dbReference>
<dbReference type="SUPFAM" id="SSF52833">
    <property type="entry name" value="Thioredoxin-like"/>
    <property type="match status" value="1"/>
</dbReference>
<sequence>MAAHTIRGGKWCGPCVQMTPHLTALQKRYPQATIVGITTDRDVQKAQRFVESKGDAMDYTVAVDTQGATDELTTKANLAGIPHAFVVAADNTILYSSHPAKPEFEQKLKEAVEKAQKPQVAIPPVSQSVDELKALPIKELKAMFEERGLQFPTGVEKGELASTLKEKAGNVTYYR</sequence>
<comment type="similarity">
    <text evidence="2">Belongs to the peroxiredoxin family. Prx5 subfamily.</text>
</comment>
<proteinExistence type="inferred from homology"/>
<evidence type="ECO:0000256" key="1">
    <source>
        <dbReference type="ARBA" id="ARBA00001711"/>
    </source>
</evidence>
<organism evidence="6 7">
    <name type="scientific">Dunaliella salina</name>
    <name type="common">Green alga</name>
    <name type="synonym">Protococcus salinus</name>
    <dbReference type="NCBI Taxonomy" id="3046"/>
    <lineage>
        <taxon>Eukaryota</taxon>
        <taxon>Viridiplantae</taxon>
        <taxon>Chlorophyta</taxon>
        <taxon>core chlorophytes</taxon>
        <taxon>Chlorophyceae</taxon>
        <taxon>CS clade</taxon>
        <taxon>Chlamydomonadales</taxon>
        <taxon>Dunaliellaceae</taxon>
        <taxon>Dunaliella</taxon>
    </lineage>
</organism>
<evidence type="ECO:0000259" key="5">
    <source>
        <dbReference type="Pfam" id="PF08534"/>
    </source>
</evidence>
<evidence type="ECO:0000313" key="6">
    <source>
        <dbReference type="EMBL" id="KAF5839611.1"/>
    </source>
</evidence>
<evidence type="ECO:0000256" key="2">
    <source>
        <dbReference type="ARBA" id="ARBA00010505"/>
    </source>
</evidence>
<dbReference type="Proteomes" id="UP000815325">
    <property type="component" value="Unassembled WGS sequence"/>
</dbReference>
<dbReference type="CDD" id="cd02966">
    <property type="entry name" value="TlpA_like_family"/>
    <property type="match status" value="1"/>
</dbReference>
<dbReference type="EC" id="1.11.1.25" evidence="3"/>
<name>A0ABQ7GYD3_DUNSA</name>
<dbReference type="PANTHER" id="PTHR42852:SF18">
    <property type="entry name" value="CHROMOSOME UNDETERMINED SCAFFOLD_47, WHOLE GENOME SHOTGUN SEQUENCE"/>
    <property type="match status" value="1"/>
</dbReference>
<comment type="caution">
    <text evidence="6">The sequence shown here is derived from an EMBL/GenBank/DDBJ whole genome shotgun (WGS) entry which is preliminary data.</text>
</comment>
<dbReference type="InterPro" id="IPR050553">
    <property type="entry name" value="Thioredoxin_ResA/DsbE_sf"/>
</dbReference>
<evidence type="ECO:0000256" key="4">
    <source>
        <dbReference type="ARBA" id="ARBA00031688"/>
    </source>
</evidence>
<evidence type="ECO:0000256" key="3">
    <source>
        <dbReference type="ARBA" id="ARBA00013016"/>
    </source>
</evidence>
<accession>A0ABQ7GYD3</accession>
<gene>
    <name evidence="6" type="ORF">DUNSADRAFT_390</name>
</gene>